<proteinExistence type="predicted"/>
<feature type="region of interest" description="Disordered" evidence="1">
    <location>
        <begin position="282"/>
        <end position="328"/>
    </location>
</feature>
<reference evidence="2" key="1">
    <citation type="submission" date="2022-05" db="EMBL/GenBank/DDBJ databases">
        <title>Halomonas geminus sp. nov. and Halomonas llamarensis sp. nov. isolated from high-altitude salars of the Atacama Desert.</title>
        <authorList>
            <person name="Hintersatz C."/>
            <person name="Rojas L.A."/>
            <person name="Wei T.-S."/>
            <person name="Kutschke S."/>
            <person name="Lehmann F."/>
            <person name="Jain R."/>
            <person name="Pollmann K."/>
        </authorList>
    </citation>
    <scope>NUCLEOTIDE SEQUENCE</scope>
    <source>
        <strain evidence="2">ATCH28</strain>
    </source>
</reference>
<dbReference type="RefSeq" id="WP_250061766.1">
    <property type="nucleotide sequence ID" value="NZ_JAMJPK010000005.1"/>
</dbReference>
<feature type="compositionally biased region" description="Polar residues" evidence="1">
    <location>
        <begin position="168"/>
        <end position="179"/>
    </location>
</feature>
<feature type="compositionally biased region" description="Basic and acidic residues" evidence="1">
    <location>
        <begin position="132"/>
        <end position="148"/>
    </location>
</feature>
<keyword evidence="3" id="KW-1185">Reference proteome</keyword>
<feature type="region of interest" description="Disordered" evidence="1">
    <location>
        <begin position="132"/>
        <end position="208"/>
    </location>
</feature>
<sequence length="328" mass="36561">MSDTAEIFQFPTQERRPRVNSWRWNELEDEALEALPPEIERLYLRGIRKHMDYATGITGRKRRVSMDMFAEIVEYHPPAGSREKARLYSRQQITRMLDKLEDAGLIVRLHRGKGVKATMEFSLPLACCDAEQHRANSEPRGASQEKPHSRASGEGNSEQGASREERATSGSPVTPNPLTSFGGGASDELELQQPPAEPKPKPAAKQASYPDAFEAAWSAYPKRAGANPKRGAFKAWNARIAEGVPAETLQAGVERYAAFIRAKGDERSEFVMQGQRFFGPNGEYENEWAAPSARQAARPDGRKGFAQPQPQGSYTPTDMDNLPAWMRD</sequence>
<name>A0ABT0T3W6_9GAMM</name>
<dbReference type="EMBL" id="JAMJPK010000005">
    <property type="protein sequence ID" value="MCL7941196.1"/>
    <property type="molecule type" value="Genomic_DNA"/>
</dbReference>
<evidence type="ECO:0000313" key="2">
    <source>
        <dbReference type="EMBL" id="MCL7941196.1"/>
    </source>
</evidence>
<protein>
    <recommendedName>
        <fullName evidence="4">Replication protein</fullName>
    </recommendedName>
</protein>
<feature type="compositionally biased region" description="Polar residues" evidence="1">
    <location>
        <begin position="308"/>
        <end position="318"/>
    </location>
</feature>
<evidence type="ECO:0000313" key="3">
    <source>
        <dbReference type="Proteomes" id="UP001165369"/>
    </source>
</evidence>
<dbReference type="Proteomes" id="UP001165369">
    <property type="component" value="Unassembled WGS sequence"/>
</dbReference>
<organism evidence="2 3">
    <name type="scientific">Halomonas gemina</name>
    <dbReference type="NCBI Taxonomy" id="2945105"/>
    <lineage>
        <taxon>Bacteria</taxon>
        <taxon>Pseudomonadati</taxon>
        <taxon>Pseudomonadota</taxon>
        <taxon>Gammaproteobacteria</taxon>
        <taxon>Oceanospirillales</taxon>
        <taxon>Halomonadaceae</taxon>
        <taxon>Halomonas</taxon>
    </lineage>
</organism>
<accession>A0ABT0T3W6</accession>
<gene>
    <name evidence="2" type="ORF">M8009_12960</name>
</gene>
<comment type="caution">
    <text evidence="2">The sequence shown here is derived from an EMBL/GenBank/DDBJ whole genome shotgun (WGS) entry which is preliminary data.</text>
</comment>
<evidence type="ECO:0000256" key="1">
    <source>
        <dbReference type="SAM" id="MobiDB-lite"/>
    </source>
</evidence>
<evidence type="ECO:0008006" key="4">
    <source>
        <dbReference type="Google" id="ProtNLM"/>
    </source>
</evidence>